<dbReference type="Proteomes" id="UP000182466">
    <property type="component" value="Unassembled WGS sequence"/>
</dbReference>
<accession>A0A1I7E1T6</accession>
<dbReference type="RefSeq" id="WP_027260284.1">
    <property type="nucleotide sequence ID" value="NZ_FPAW01000041.1"/>
</dbReference>
<dbReference type="SUPFAM" id="SSF52540">
    <property type="entry name" value="P-loop containing nucleoside triphosphate hydrolases"/>
    <property type="match status" value="1"/>
</dbReference>
<reference evidence="1 2" key="1">
    <citation type="submission" date="2016-10" db="EMBL/GenBank/DDBJ databases">
        <authorList>
            <person name="de Groot N.N."/>
        </authorList>
    </citation>
    <scope>NUCLEOTIDE SEQUENCE [LARGE SCALE GENOMIC DNA]</scope>
    <source>
        <strain evidence="1 2">CGMCC 1.10959</strain>
    </source>
</reference>
<evidence type="ECO:0008006" key="3">
    <source>
        <dbReference type="Google" id="ProtNLM"/>
    </source>
</evidence>
<dbReference type="InterPro" id="IPR027417">
    <property type="entry name" value="P-loop_NTPase"/>
</dbReference>
<protein>
    <recommendedName>
        <fullName evidence="3">Sulfotransferase family protein</fullName>
    </recommendedName>
</protein>
<name>A0A1I7E1T6_9RHOB</name>
<gene>
    <name evidence="1" type="ORF">SAMN05216236_1417</name>
</gene>
<keyword evidence="2" id="KW-1185">Reference proteome</keyword>
<evidence type="ECO:0000313" key="2">
    <source>
        <dbReference type="Proteomes" id="UP000182466"/>
    </source>
</evidence>
<dbReference type="EMBL" id="FPAW01000041">
    <property type="protein sequence ID" value="SFU17875.1"/>
    <property type="molecule type" value="Genomic_DNA"/>
</dbReference>
<proteinExistence type="predicted"/>
<evidence type="ECO:0000313" key="1">
    <source>
        <dbReference type="EMBL" id="SFU17875.1"/>
    </source>
</evidence>
<dbReference type="STRING" id="999627.SAMN05216236_1417"/>
<organism evidence="1 2">
    <name type="scientific">Sedimentitalea nanhaiensis</name>
    <dbReference type="NCBI Taxonomy" id="999627"/>
    <lineage>
        <taxon>Bacteria</taxon>
        <taxon>Pseudomonadati</taxon>
        <taxon>Pseudomonadota</taxon>
        <taxon>Alphaproteobacteria</taxon>
        <taxon>Rhodobacterales</taxon>
        <taxon>Paracoccaceae</taxon>
        <taxon>Sedimentitalea</taxon>
    </lineage>
</organism>
<dbReference type="OrthoDB" id="287064at2"/>
<sequence>MQTLDEIRADLLQVHEQKLVCGPDYDLAIEGYPRSANTYCVGMINVLCEVAGQKRPAIGHHTHSVLNLRLAAGYGIPMLVLIRDPADAILSYKIWENVPTEVCLQRHIAFHTELLDLKAPYLLARFDEVVGDFNTVVTRLNTVLKTPLPRSRDLAADTAEVQARIKARSEAKRHGTDINLRVASPTPEREKLKAALRSEITRALADNPEPVRLYREVLARAAAGVAAVP</sequence>
<dbReference type="AlphaFoldDB" id="A0A1I7E1T6"/>